<keyword evidence="3" id="KW-0677">Repeat</keyword>
<evidence type="ECO:0000313" key="12">
    <source>
        <dbReference type="EnsemblMetazoa" id="ADAC002236-PA"/>
    </source>
</evidence>
<dbReference type="FunFam" id="3.40.50.300:FF:000104">
    <property type="entry name" value="ATP-binding cassette sub-family F member 3"/>
    <property type="match status" value="1"/>
</dbReference>
<dbReference type="OMA" id="CTERSHE"/>
<feature type="region of interest" description="Disordered" evidence="8">
    <location>
        <begin position="1161"/>
        <end position="1185"/>
    </location>
</feature>
<dbReference type="Pfam" id="PF00005">
    <property type="entry name" value="ABC_tran"/>
    <property type="match status" value="2"/>
</dbReference>
<dbReference type="PANTHER" id="PTHR20910">
    <property type="entry name" value="AGAP001623-PA"/>
    <property type="match status" value="1"/>
</dbReference>
<dbReference type="Pfam" id="PF00080">
    <property type="entry name" value="Sod_Cu"/>
    <property type="match status" value="1"/>
</dbReference>
<dbReference type="InterPro" id="IPR032781">
    <property type="entry name" value="ABC_tran_Xtn"/>
</dbReference>
<dbReference type="Pfam" id="PF12848">
    <property type="entry name" value="ABC_tran_Xtn"/>
    <property type="match status" value="1"/>
</dbReference>
<dbReference type="InterPro" id="IPR003593">
    <property type="entry name" value="AAA+_ATPase"/>
</dbReference>
<dbReference type="FunFam" id="3.40.50.300:FF:000467">
    <property type="entry name" value="ATP-binding cassette sub-family F member 2"/>
    <property type="match status" value="1"/>
</dbReference>
<evidence type="ECO:0000256" key="2">
    <source>
        <dbReference type="ARBA" id="ARBA00022553"/>
    </source>
</evidence>
<dbReference type="InterPro" id="IPR053257">
    <property type="entry name" value="Cu-only_SOD"/>
</dbReference>
<dbReference type="Gene3D" id="3.40.50.300">
    <property type="entry name" value="P-loop containing nucleotide triphosphate hydrolases"/>
    <property type="match status" value="2"/>
</dbReference>
<feature type="signal peptide" evidence="9">
    <location>
        <begin position="1"/>
        <end position="22"/>
    </location>
</feature>
<dbReference type="EnsemblMetazoa" id="ADAC002236-RA">
    <property type="protein sequence ID" value="ADAC002236-PA"/>
    <property type="gene ID" value="ADAC002236"/>
</dbReference>
<dbReference type="VEuPathDB" id="VectorBase:ADAC002236"/>
<evidence type="ECO:0000256" key="3">
    <source>
        <dbReference type="ARBA" id="ARBA00022737"/>
    </source>
</evidence>
<evidence type="ECO:0000256" key="9">
    <source>
        <dbReference type="SAM" id="SignalP"/>
    </source>
</evidence>
<dbReference type="PANTHER" id="PTHR20910:SF1">
    <property type="entry name" value="SUPEROXIDE DISMUTASE COPPER_ZINC BINDING DOMAIN-CONTAINING PROTEIN"/>
    <property type="match status" value="1"/>
</dbReference>
<dbReference type="InterPro" id="IPR027417">
    <property type="entry name" value="P-loop_NTPase"/>
</dbReference>
<dbReference type="CDD" id="cd03221">
    <property type="entry name" value="ABCF_EF-3"/>
    <property type="match status" value="2"/>
</dbReference>
<dbReference type="SUPFAM" id="SSF52540">
    <property type="entry name" value="P-loop containing nucleoside triphosphate hydrolases"/>
    <property type="match status" value="2"/>
</dbReference>
<organism evidence="11">
    <name type="scientific">Anopheles darlingi</name>
    <name type="common">Mosquito</name>
    <dbReference type="NCBI Taxonomy" id="43151"/>
    <lineage>
        <taxon>Eukaryota</taxon>
        <taxon>Metazoa</taxon>
        <taxon>Ecdysozoa</taxon>
        <taxon>Arthropoda</taxon>
        <taxon>Hexapoda</taxon>
        <taxon>Insecta</taxon>
        <taxon>Pterygota</taxon>
        <taxon>Neoptera</taxon>
        <taxon>Endopterygota</taxon>
        <taxon>Diptera</taxon>
        <taxon>Nematocera</taxon>
        <taxon>Culicoidea</taxon>
        <taxon>Culicidae</taxon>
        <taxon>Anophelinae</taxon>
        <taxon>Anopheles</taxon>
    </lineage>
</organism>
<sequence length="1781" mass="200594">MKAITGVCAIVVLLLLASKAEGVNLVAYISHRGLHGEISFSQHDERQVLIASELETTLQYPDQAWSWAVHQLPVDYTVIDPRDRCDIARLGEQLWSFDDDLGYLMLPGNESTSWLNTIALTGEKGLWGKSLVLHDPNANVRICATITTRDGSEDHLAEARFTSPITGSIYFRWLAAKESNHSDTLIYSNLFHIREQSRKMGDPESTEHAWKIYVTDIFESDAQNAEDNCNKLQLVFDPQNRGVDKAIGDIDSRVGPLRISTNSQRRKFPQLFNDRQLVLLPSDLYGPSRKLYVVVFDPSHPDTFLACAKIRHHKPLTARALVDGGGMRGEIRFTQRSRFEPTWISANFASTTNDSFGNENYAKDVSSFRVNQLPLQAYAAPNPDYCHTSGDTFNPAGVSQQSIPPAGYGTQDQYPIGDLSGKLLNRNKKEQHSPFLPGQSAELSGLYWDTFLPLQGPHSILYRTFSVQRYNRTQPMNITEMPWACGTIALYETNRPYQVPIHSAQVLFRYPIVGRILFRQPKDEPWADTAVIFEYLIHADGSTINNTANHRWAITSEPPGKDFYDWQNRCVSTGSVYNPFKAAALMGKQWDEVCTERSHELCRLGDLSNRLGLLDIAGNKGEASQISRKMFVDQNLPLSGSSSIIGRSVVIFDDNGPKARGERLACSIIGGYHRRKVVARDWYSNGDPLTIKGKMEMVQQSEYDLTNVEVDFKGLDKNSGYHVHIAPVEGDLEFPCEDSTVYGHWNPREVDPKRSPQPALGSTDQYEIGDLSGKFGTLDGVTMYEQAYNDSRLPLFGYESVIGRSIVVHKKEKQRRWACSTLERGYSPSEAREIRAIASFHHPAGYAYGYIRFTQLIGNDNSQSDTTIEVKLRYPGKHDRNVTHNHSWNIWVNPVGVDATVPQVETRCVAAGYVWNPYYTQLADPLNHDLYRRECGPDNPLRCYVGDVSARLGPISIGSRRQVFTDSNFPLEGTVSALGRSIVIFGPDFSGHRFACANIEPDHDIVKYINLKKPPRFVVAQFLEDVRHVMGLPEWMLAIDSRNTKALHNDACIQILIHFKGPSAHKIEQDFSRLLAVGRLDSPSIYIPGYDNSKRKRTLSYRTCGVRDPNEKNVKVLFGSGAGRKQIGSTKPLTVCPRAGVPRFYPEKSCEKEFPGLAHPNHPCTTKMAPDKKQKGRNKKSIPVSNVKRDEKIANGGSNGAASTAEMTEEEALCAKLDEEARINAEARACTGTLAVQPRSRDIKFSNFSITFFGSEMLQDTMLELNCGRRYGLLGANGCGKSSLLSVLGNREVPIPDHIDIFHLTREIPASSKTALQCVMEVDEERIKLEKMADALVDQEDDEAQEQLMDIYDRLDEMSADQAEAKASRILHGLGFTKEMQQKAAKEFSGGWRMRIALARALYVKPHLLLLDEPTNHLDLDACVWLEEELKTYKRILVIISHSQDFLNGVCSNIIHMTQKRLKYYTGNYEQFVKTRLELLENQMKQYNWEQDQIAHMKNYIARFGHGSAKLARQAQSKEKTLAKMVAQGLTEKAVDDKQLNFCFPSCGTIPPPVIMVQNVSFRYNDSTPYIYKNLEFGIDLDTRLALVGPNGAGKSTLLKLLYGDLVPTSGMIRKNSHLRIARYHQHLHELLDMDASPLDYMLKSFPEVVEREEMRKIIGRYGLTGRQQVCPIRQLSDGQRCRVVFAYLAWKKPHLLLLDEPTNHLDMETIDALAEAINDFEGGLVLVSHDFRLINQVAEEIWVCEKGTVTKWKGGILDYKEHLKKNIAKEAARMNATASK</sequence>
<dbReference type="InterPro" id="IPR003439">
    <property type="entry name" value="ABC_transporter-like_ATP-bd"/>
</dbReference>
<dbReference type="GO" id="GO:0006801">
    <property type="term" value="P:superoxide metabolic process"/>
    <property type="evidence" value="ECO:0007669"/>
    <property type="project" value="InterPro"/>
</dbReference>
<feature type="domain" description="ABC transporter" evidence="10">
    <location>
        <begin position="1243"/>
        <end position="1484"/>
    </location>
</feature>
<evidence type="ECO:0000256" key="5">
    <source>
        <dbReference type="ARBA" id="ARBA00022840"/>
    </source>
</evidence>
<accession>W5JST3</accession>
<dbReference type="InterPro" id="IPR001424">
    <property type="entry name" value="SOD_Cu_Zn_dom"/>
</dbReference>
<keyword evidence="6" id="KW-0007">Acetylation</keyword>
<dbReference type="SUPFAM" id="SSF49329">
    <property type="entry name" value="Cu,Zn superoxide dismutase-like"/>
    <property type="match status" value="5"/>
</dbReference>
<dbReference type="InterPro" id="IPR017871">
    <property type="entry name" value="ABC_transporter-like_CS"/>
</dbReference>
<dbReference type="STRING" id="43151.W5JST3"/>
<dbReference type="PROSITE" id="PS00211">
    <property type="entry name" value="ABC_TRANSPORTER_1"/>
    <property type="match status" value="1"/>
</dbReference>
<dbReference type="InterPro" id="IPR036423">
    <property type="entry name" value="SOD-like_Cu/Zn_dom_sf"/>
</dbReference>
<keyword evidence="9" id="KW-0732">Signal</keyword>
<evidence type="ECO:0000313" key="11">
    <source>
        <dbReference type="EMBL" id="ETN65975.1"/>
    </source>
</evidence>
<feature type="chain" id="PRO_5010155919" description="ATP-binding cassette sub-family F member 2" evidence="9">
    <location>
        <begin position="23"/>
        <end position="1781"/>
    </location>
</feature>
<evidence type="ECO:0000256" key="4">
    <source>
        <dbReference type="ARBA" id="ARBA00022741"/>
    </source>
</evidence>
<evidence type="ECO:0000256" key="7">
    <source>
        <dbReference type="ARBA" id="ARBA00073918"/>
    </source>
</evidence>
<dbReference type="VEuPathDB" id="VectorBase:ADAR2_004697"/>
<dbReference type="Gene3D" id="2.60.40.200">
    <property type="entry name" value="Superoxide dismutase, copper/zinc binding domain"/>
    <property type="match status" value="5"/>
</dbReference>
<feature type="domain" description="ABC transporter" evidence="10">
    <location>
        <begin position="1555"/>
        <end position="1772"/>
    </location>
</feature>
<evidence type="ECO:0000256" key="6">
    <source>
        <dbReference type="ARBA" id="ARBA00022990"/>
    </source>
</evidence>
<reference evidence="11" key="3">
    <citation type="journal article" date="2013" name="Nucleic Acids Res.">
        <title>The genome of Anopheles darlingi, the main neotropical malaria vector.</title>
        <authorList>
            <person name="Marinotti O."/>
            <person name="Cerqueira G.C."/>
            <person name="de Almeida L.G."/>
            <person name="Ferro M.I."/>
            <person name="Loreto E.L."/>
            <person name="Zaha A."/>
            <person name="Teixeira S.M."/>
            <person name="Wespiser A.R."/>
            <person name="Almeida E Silva A."/>
            <person name="Schlindwein A.D."/>
            <person name="Pacheco A.C."/>
            <person name="Silva A.L."/>
            <person name="Graveley B.R."/>
            <person name="Walenz B.P."/>
            <person name="Lima Bde A."/>
            <person name="Ribeiro C.A."/>
            <person name="Nunes-Silva C.G."/>
            <person name="de Carvalho C.R."/>
            <person name="Soares C.M."/>
            <person name="de Menezes C.B."/>
            <person name="Matiolli C."/>
            <person name="Caffrey D."/>
            <person name="Araujo D.A."/>
            <person name="de Oliveira D.M."/>
            <person name="Golenbock D."/>
            <person name="Grisard E.C."/>
            <person name="Fantinatti-Garboggini F."/>
            <person name="de Carvalho F.M."/>
            <person name="Barcellos F.G."/>
            <person name="Prosdocimi F."/>
            <person name="May G."/>
            <person name="Azevedo Junior G.M."/>
            <person name="Guimaraes G.M."/>
            <person name="Goldman G.H."/>
            <person name="Padilha I.Q."/>
            <person name="Batista Jda S."/>
            <person name="Ferro J.A."/>
            <person name="Ribeiro J.M."/>
            <person name="Fietto J.L."/>
            <person name="Dabbas K.M."/>
            <person name="Cerdeira L."/>
            <person name="Agnez-Lima L.F."/>
            <person name="Brocchi M."/>
            <person name="de Carvalho M.O."/>
            <person name="Teixeira Mde M."/>
            <person name="Diniz Maia Mde M."/>
            <person name="Goldman M.H."/>
            <person name="Cruz Schneider M.P."/>
            <person name="Felipe M.S."/>
            <person name="Hungria M."/>
            <person name="Nicolas M.F."/>
            <person name="Pereira M."/>
            <person name="Montes M.A."/>
            <person name="Cantao M.E."/>
            <person name="Vincentz M."/>
            <person name="Rafael M.S."/>
            <person name="Silverman N."/>
            <person name="Stoco P.H."/>
            <person name="Souza R.C."/>
            <person name="Vicentini R."/>
            <person name="Gazzinelli R.T."/>
            <person name="Neves Rde O."/>
            <person name="Silva R."/>
            <person name="Astolfi-Filho S."/>
            <person name="Maciel T.E."/>
            <person name="Urmenyi T.P."/>
            <person name="Tadei W.P."/>
            <person name="Camargo E.P."/>
            <person name="de Vasconcelos A.T."/>
        </authorList>
    </citation>
    <scope>NUCLEOTIDE SEQUENCE</scope>
</reference>
<keyword evidence="2" id="KW-0597">Phosphoprotein</keyword>
<dbReference type="HOGENOM" id="CLU_238580_0_0_1"/>
<evidence type="ECO:0000256" key="8">
    <source>
        <dbReference type="SAM" id="MobiDB-lite"/>
    </source>
</evidence>
<proteinExistence type="inferred from homology"/>
<dbReference type="FunCoup" id="W5JST3">
    <property type="interactions" value="7"/>
</dbReference>
<comment type="similarity">
    <text evidence="1">Belongs to the ABC transporter superfamily. ABCF family. EF3 subfamily.</text>
</comment>
<dbReference type="GO" id="GO:0046872">
    <property type="term" value="F:metal ion binding"/>
    <property type="evidence" value="ECO:0007669"/>
    <property type="project" value="InterPro"/>
</dbReference>
<gene>
    <name evidence="11" type="ORF">AND_002236</name>
</gene>
<reference evidence="11 13" key="1">
    <citation type="journal article" date="2010" name="BMC Genomics">
        <title>Combination of measures distinguishes pre-miRNAs from other stem-loops in the genome of the newly sequenced Anopheles darlingi.</title>
        <authorList>
            <person name="Mendes N.D."/>
            <person name="Freitas A.T."/>
            <person name="Vasconcelos A.T."/>
            <person name="Sagot M.F."/>
        </authorList>
    </citation>
    <scope>NUCLEOTIDE SEQUENCE</scope>
</reference>
<dbReference type="eggNOG" id="KOG0927">
    <property type="taxonomic scope" value="Eukaryota"/>
</dbReference>
<dbReference type="VEuPathDB" id="VectorBase:ADAR2_007337"/>
<evidence type="ECO:0000256" key="1">
    <source>
        <dbReference type="ARBA" id="ARBA00011054"/>
    </source>
</evidence>
<dbReference type="GO" id="GO:0016887">
    <property type="term" value="F:ATP hydrolysis activity"/>
    <property type="evidence" value="ECO:0007669"/>
    <property type="project" value="InterPro"/>
</dbReference>
<dbReference type="SMART" id="SM00382">
    <property type="entry name" value="AAA"/>
    <property type="match status" value="2"/>
</dbReference>
<evidence type="ECO:0000259" key="10">
    <source>
        <dbReference type="PROSITE" id="PS50893"/>
    </source>
</evidence>
<reference evidence="12" key="4">
    <citation type="submission" date="2015-06" db="UniProtKB">
        <authorList>
            <consortium name="EnsemblMetazoa"/>
        </authorList>
    </citation>
    <scope>IDENTIFICATION</scope>
</reference>
<reference evidence="11" key="2">
    <citation type="submission" date="2010-05" db="EMBL/GenBank/DDBJ databases">
        <authorList>
            <person name="Almeida L.G."/>
            <person name="Nicolas M.F."/>
            <person name="Souza R.C."/>
            <person name="Vasconcelos A.T.R."/>
        </authorList>
    </citation>
    <scope>NUCLEOTIDE SEQUENCE</scope>
</reference>
<dbReference type="GO" id="GO:0005524">
    <property type="term" value="F:ATP binding"/>
    <property type="evidence" value="ECO:0007669"/>
    <property type="project" value="UniProtKB-KW"/>
</dbReference>
<keyword evidence="4" id="KW-0547">Nucleotide-binding</keyword>
<keyword evidence="13" id="KW-1185">Reference proteome</keyword>
<dbReference type="Proteomes" id="UP000000673">
    <property type="component" value="Unassembled WGS sequence"/>
</dbReference>
<evidence type="ECO:0000313" key="13">
    <source>
        <dbReference type="Proteomes" id="UP000000673"/>
    </source>
</evidence>
<keyword evidence="5" id="KW-0067">ATP-binding</keyword>
<name>W5JST3_ANODA</name>
<dbReference type="EMBL" id="ADMH02000547">
    <property type="protein sequence ID" value="ETN65975.1"/>
    <property type="molecule type" value="Genomic_DNA"/>
</dbReference>
<protein>
    <recommendedName>
        <fullName evidence="7">ATP-binding cassette sub-family F member 2</fullName>
    </recommendedName>
</protein>
<dbReference type="PROSITE" id="PS50893">
    <property type="entry name" value="ABC_TRANSPORTER_2"/>
    <property type="match status" value="2"/>
</dbReference>